<proteinExistence type="predicted"/>
<evidence type="ECO:0000313" key="2">
    <source>
        <dbReference type="Proteomes" id="UP000053825"/>
    </source>
</evidence>
<name>A0A0L7R6X6_9HYME</name>
<evidence type="ECO:0000313" key="1">
    <source>
        <dbReference type="EMBL" id="KOC66625.1"/>
    </source>
</evidence>
<organism evidence="1 2">
    <name type="scientific">Habropoda laboriosa</name>
    <dbReference type="NCBI Taxonomy" id="597456"/>
    <lineage>
        <taxon>Eukaryota</taxon>
        <taxon>Metazoa</taxon>
        <taxon>Ecdysozoa</taxon>
        <taxon>Arthropoda</taxon>
        <taxon>Hexapoda</taxon>
        <taxon>Insecta</taxon>
        <taxon>Pterygota</taxon>
        <taxon>Neoptera</taxon>
        <taxon>Endopterygota</taxon>
        <taxon>Hymenoptera</taxon>
        <taxon>Apocrita</taxon>
        <taxon>Aculeata</taxon>
        <taxon>Apoidea</taxon>
        <taxon>Anthophila</taxon>
        <taxon>Apidae</taxon>
        <taxon>Habropoda</taxon>
    </lineage>
</organism>
<reference evidence="1 2" key="1">
    <citation type="submission" date="2015-07" db="EMBL/GenBank/DDBJ databases">
        <title>The genome of Habropoda laboriosa.</title>
        <authorList>
            <person name="Pan H."/>
            <person name="Kapheim K."/>
        </authorList>
    </citation>
    <scope>NUCLEOTIDE SEQUENCE [LARGE SCALE GENOMIC DNA]</scope>
    <source>
        <strain evidence="1">0110345459</strain>
    </source>
</reference>
<dbReference type="Proteomes" id="UP000053825">
    <property type="component" value="Unassembled WGS sequence"/>
</dbReference>
<accession>A0A0L7R6X6</accession>
<protein>
    <submittedName>
        <fullName evidence="1">Uncharacterized protein</fullName>
    </submittedName>
</protein>
<dbReference type="EMBL" id="KQ414645">
    <property type="protein sequence ID" value="KOC66625.1"/>
    <property type="molecule type" value="Genomic_DNA"/>
</dbReference>
<sequence>MHIWAGQVKYTELRKKEAELRSAISEIIKIIDFKEEELKSLTMNRTTHFFERCNNFRISSTKYVNNFLRAQKEYVKNLFKDIHEFHEEYNKICHELLILKETLTNTETLCGFNDLNFNRETETIVKISGVLANITKNNNSKFLKITSTQDMLRKLKNEIKENENALNTFPNL</sequence>
<dbReference type="AlphaFoldDB" id="A0A0L7R6X6"/>
<keyword evidence="2" id="KW-1185">Reference proteome</keyword>
<gene>
    <name evidence="1" type="ORF">WH47_00933</name>
</gene>